<comment type="caution">
    <text evidence="1">The sequence shown here is derived from an EMBL/GenBank/DDBJ whole genome shotgun (WGS) entry which is preliminary data.</text>
</comment>
<dbReference type="Proteomes" id="UP000649826">
    <property type="component" value="Unassembled WGS sequence"/>
</dbReference>
<accession>A0ABR7IFJ5</accession>
<name>A0ABR7IFJ5_9FIRM</name>
<evidence type="ECO:0000313" key="2">
    <source>
        <dbReference type="Proteomes" id="UP000649826"/>
    </source>
</evidence>
<organism evidence="1 2">
    <name type="scientific">Blautia difficilis</name>
    <dbReference type="NCBI Taxonomy" id="2763027"/>
    <lineage>
        <taxon>Bacteria</taxon>
        <taxon>Bacillati</taxon>
        <taxon>Bacillota</taxon>
        <taxon>Clostridia</taxon>
        <taxon>Lachnospirales</taxon>
        <taxon>Lachnospiraceae</taxon>
        <taxon>Blautia</taxon>
    </lineage>
</organism>
<protein>
    <submittedName>
        <fullName evidence="1">Uncharacterized protein</fullName>
    </submittedName>
</protein>
<gene>
    <name evidence="1" type="ORF">H8Z82_03690</name>
</gene>
<proteinExistence type="predicted"/>
<evidence type="ECO:0000313" key="1">
    <source>
        <dbReference type="EMBL" id="MBC5778774.1"/>
    </source>
</evidence>
<dbReference type="RefSeq" id="WP_019161905.1">
    <property type="nucleotide sequence ID" value="NZ_JACOQG010000003.1"/>
</dbReference>
<reference evidence="1 2" key="1">
    <citation type="submission" date="2020-08" db="EMBL/GenBank/DDBJ databases">
        <title>Genome public.</title>
        <authorList>
            <person name="Liu C."/>
            <person name="Sun Q."/>
        </authorList>
    </citation>
    <scope>NUCLEOTIDE SEQUENCE [LARGE SCALE GENOMIC DNA]</scope>
    <source>
        <strain evidence="1 2">M29</strain>
    </source>
</reference>
<dbReference type="EMBL" id="JACOQG010000003">
    <property type="protein sequence ID" value="MBC5778774.1"/>
    <property type="molecule type" value="Genomic_DNA"/>
</dbReference>
<keyword evidence="2" id="KW-1185">Reference proteome</keyword>
<sequence>MLEKVWDKGEAYYKGYMLGAIIAEVESYREVVTILRAYKKKDRAAIVDEMQKMCKTEERRDFFKFMEKYRHLSVEYAAKHVLEESEFFHCR</sequence>